<proteinExistence type="predicted"/>
<keyword evidence="2" id="KW-1185">Reference proteome</keyword>
<comment type="caution">
    <text evidence="1">The sequence shown here is derived from an EMBL/GenBank/DDBJ whole genome shotgun (WGS) entry which is preliminary data.</text>
</comment>
<dbReference type="AlphaFoldDB" id="A0A0M8MUX9"/>
<name>A0A0M8MUX9_9BASI</name>
<gene>
    <name evidence="1" type="ORF">Malapachy_4254</name>
</gene>
<reference evidence="1 2" key="1">
    <citation type="submission" date="2015-07" db="EMBL/GenBank/DDBJ databases">
        <title>Draft Genome Sequence of Malassezia furfur CBS1878 and Malassezia pachydermatis CBS1879.</title>
        <authorList>
            <person name="Triana S."/>
            <person name="Ohm R."/>
            <person name="Gonzalez A."/>
            <person name="DeCock H."/>
            <person name="Restrepo S."/>
            <person name="Celis A."/>
        </authorList>
    </citation>
    <scope>NUCLEOTIDE SEQUENCE [LARGE SCALE GENOMIC DNA]</scope>
    <source>
        <strain evidence="1 2">CBS 1879</strain>
    </source>
</reference>
<dbReference type="Proteomes" id="UP000037751">
    <property type="component" value="Unassembled WGS sequence"/>
</dbReference>
<evidence type="ECO:0000313" key="2">
    <source>
        <dbReference type="Proteomes" id="UP000037751"/>
    </source>
</evidence>
<protein>
    <submittedName>
        <fullName evidence="1">Uncharacterized protein</fullName>
    </submittedName>
</protein>
<dbReference type="VEuPathDB" id="FungiDB:Malapachy_4254"/>
<sequence>MTAEKKRDALAHIARTLQSDPSAEELACHQPMLANVKQALDSKKRVSLPSSEGRPRGLPLWIVAKALKSAWHADGSWPVVGYDEAERHRHTCDSRYCILPTLHISMHRHVDVVHNAAYEEGKRQRTILPCQPRPPETWHVEPDADTIARAYEARQS</sequence>
<evidence type="ECO:0000313" key="1">
    <source>
        <dbReference type="EMBL" id="KOS14270.1"/>
    </source>
</evidence>
<dbReference type="GeneID" id="28730581"/>
<dbReference type="RefSeq" id="XP_017991902.1">
    <property type="nucleotide sequence ID" value="XM_018138705.1"/>
</dbReference>
<accession>A0A0M8MUX9</accession>
<organism evidence="1 2">
    <name type="scientific">Malassezia pachydermatis</name>
    <dbReference type="NCBI Taxonomy" id="77020"/>
    <lineage>
        <taxon>Eukaryota</taxon>
        <taxon>Fungi</taxon>
        <taxon>Dikarya</taxon>
        <taxon>Basidiomycota</taxon>
        <taxon>Ustilaginomycotina</taxon>
        <taxon>Malasseziomycetes</taxon>
        <taxon>Malasseziales</taxon>
        <taxon>Malasseziaceae</taxon>
        <taxon>Malassezia</taxon>
    </lineage>
</organism>
<dbReference type="EMBL" id="LGAV01000004">
    <property type="protein sequence ID" value="KOS14270.1"/>
    <property type="molecule type" value="Genomic_DNA"/>
</dbReference>
<dbReference type="OrthoDB" id="3366194at2759"/>